<dbReference type="Gene3D" id="3.40.50.11340">
    <property type="match status" value="1"/>
</dbReference>
<reference evidence="9 12" key="2">
    <citation type="journal article" date="2014" name="BMC Genomics">
        <title>An improved genome release (version Mt4.0) for the model legume Medicago truncatula.</title>
        <authorList>
            <person name="Tang H."/>
            <person name="Krishnakumar V."/>
            <person name="Bidwell S."/>
            <person name="Rosen B."/>
            <person name="Chan A."/>
            <person name="Zhou S."/>
            <person name="Gentzbittel L."/>
            <person name="Childs K.L."/>
            <person name="Yandell M."/>
            <person name="Gundlach H."/>
            <person name="Mayer K.F."/>
            <person name="Schwartz D.C."/>
            <person name="Town C.D."/>
        </authorList>
    </citation>
    <scope>GENOME REANNOTATION</scope>
    <source>
        <strain evidence="9">A17</strain>
        <strain evidence="11 12">cv. Jemalong A17</strain>
    </source>
</reference>
<dbReference type="EC" id="2.4.1.-" evidence="7"/>
<evidence type="ECO:0000256" key="5">
    <source>
        <dbReference type="ARBA" id="ARBA00023180"/>
    </source>
</evidence>
<keyword evidence="7" id="KW-0812">Transmembrane</keyword>
<dbReference type="OMA" id="QRFAMSV"/>
<keyword evidence="2 7" id="KW-0328">Glycosyltransferase</keyword>
<evidence type="ECO:0000256" key="1">
    <source>
        <dbReference type="ARBA" id="ARBA00010481"/>
    </source>
</evidence>
<sequence length="578" mass="65725">MEASSMSLKKSIIVCLIAFPTLIMVTLMYQNSFFGQFEMFSKDMSMGGMTHNNVTSGGSNVTTNDFGLRQNVTHDNFGGRGKNDTNFKSSKNISLTNLTSTPPKEITDDEKEKLLDGLLVSGFDEASCVSRLQSHFYHKPSPHKPSPYLISKLRKYEELHRRCGPNTRAYNEDMKKITKSKKNGTSAATTCKYIIWLPANGLGNQIISMASSFLYALLTGRVMLVQFGKDKEGLFCEPFLNSTWLLPEKSPFWNAEKVQTYQSTIKMGGANTLNEDFPSALHVNLGYSPTSEERFFHCDHNQFLLSNIPLLFLEAGQYFVPSFFMTPIFKKELNKMFPEITSTFHHLGRYLFHPSNEAWELITSFYQQNLAKANERIGLQIRVVDPKLTPHQVVMNQILNCTLGNKLLPKVLGTKNIYLSSSDKNKKIMKAVLVSSLYRHYGENLKMTYMNKSTVSGEVIEVYQPSGEEQQKFNDNKHNMKAWVDIYLLSLSDVLVTTYQSTFGYVAKALGNSRPWILYNPVYSNEICEREFTLEPCYHYPPLHYCNGKPIEDVGSSFPYIRHCKDYTFGVKLVNASV</sequence>
<dbReference type="STRING" id="3880.G7IFM2"/>
<dbReference type="FunFam" id="3.40.50.11340:FF:000005">
    <property type="entry name" value="Galactoside 2-alpha-L-fucosyltransferase"/>
    <property type="match status" value="1"/>
</dbReference>
<comment type="similarity">
    <text evidence="1 7">Belongs to the glycosyltransferase 37 family.</text>
</comment>
<dbReference type="GO" id="GO:0042546">
    <property type="term" value="P:cell wall biogenesis"/>
    <property type="evidence" value="ECO:0007669"/>
    <property type="project" value="InterPro"/>
</dbReference>
<reference evidence="9 12" key="1">
    <citation type="journal article" date="2011" name="Nature">
        <title>The Medicago genome provides insight into the evolution of rhizobial symbioses.</title>
        <authorList>
            <person name="Young N.D."/>
            <person name="Debelle F."/>
            <person name="Oldroyd G.E."/>
            <person name="Geurts R."/>
            <person name="Cannon S.B."/>
            <person name="Udvardi M.K."/>
            <person name="Benedito V.A."/>
            <person name="Mayer K.F."/>
            <person name="Gouzy J."/>
            <person name="Schoof H."/>
            <person name="Van de Peer Y."/>
            <person name="Proost S."/>
            <person name="Cook D.R."/>
            <person name="Meyers B.C."/>
            <person name="Spannagl M."/>
            <person name="Cheung F."/>
            <person name="De Mita S."/>
            <person name="Krishnakumar V."/>
            <person name="Gundlach H."/>
            <person name="Zhou S."/>
            <person name="Mudge J."/>
            <person name="Bharti A.K."/>
            <person name="Murray J.D."/>
            <person name="Naoumkina M.A."/>
            <person name="Rosen B."/>
            <person name="Silverstein K.A."/>
            <person name="Tang H."/>
            <person name="Rombauts S."/>
            <person name="Zhao P.X."/>
            <person name="Zhou P."/>
            <person name="Barbe V."/>
            <person name="Bardou P."/>
            <person name="Bechner M."/>
            <person name="Bellec A."/>
            <person name="Berger A."/>
            <person name="Berges H."/>
            <person name="Bidwell S."/>
            <person name="Bisseling T."/>
            <person name="Choisne N."/>
            <person name="Couloux A."/>
            <person name="Denny R."/>
            <person name="Deshpande S."/>
            <person name="Dai X."/>
            <person name="Doyle J.J."/>
            <person name="Dudez A.M."/>
            <person name="Farmer A.D."/>
            <person name="Fouteau S."/>
            <person name="Franken C."/>
            <person name="Gibelin C."/>
            <person name="Gish J."/>
            <person name="Goldstein S."/>
            <person name="Gonzalez A.J."/>
            <person name="Green P.J."/>
            <person name="Hallab A."/>
            <person name="Hartog M."/>
            <person name="Hua A."/>
            <person name="Humphray S.J."/>
            <person name="Jeong D.H."/>
            <person name="Jing Y."/>
            <person name="Jocker A."/>
            <person name="Kenton S.M."/>
            <person name="Kim D.J."/>
            <person name="Klee K."/>
            <person name="Lai H."/>
            <person name="Lang C."/>
            <person name="Lin S."/>
            <person name="Macmil S.L."/>
            <person name="Magdelenat G."/>
            <person name="Matthews L."/>
            <person name="McCorrison J."/>
            <person name="Monaghan E.L."/>
            <person name="Mun J.H."/>
            <person name="Najar F.Z."/>
            <person name="Nicholson C."/>
            <person name="Noirot C."/>
            <person name="O'Bleness M."/>
            <person name="Paule C.R."/>
            <person name="Poulain J."/>
            <person name="Prion F."/>
            <person name="Qin B."/>
            <person name="Qu C."/>
            <person name="Retzel E.F."/>
            <person name="Riddle C."/>
            <person name="Sallet E."/>
            <person name="Samain S."/>
            <person name="Samson N."/>
            <person name="Sanders I."/>
            <person name="Saurat O."/>
            <person name="Scarpelli C."/>
            <person name="Schiex T."/>
            <person name="Segurens B."/>
            <person name="Severin A.J."/>
            <person name="Sherrier D.J."/>
            <person name="Shi R."/>
            <person name="Sims S."/>
            <person name="Singer S.R."/>
            <person name="Sinharoy S."/>
            <person name="Sterck L."/>
            <person name="Viollet A."/>
            <person name="Wang B.B."/>
            <person name="Wang K."/>
            <person name="Wang M."/>
            <person name="Wang X."/>
            <person name="Warfsmann J."/>
            <person name="Weissenbach J."/>
            <person name="White D.D."/>
            <person name="White J.D."/>
            <person name="Wiley G.B."/>
            <person name="Wincker P."/>
            <person name="Xing Y."/>
            <person name="Yang L."/>
            <person name="Yao Z."/>
            <person name="Ying F."/>
            <person name="Zhai J."/>
            <person name="Zhou L."/>
            <person name="Zuber A."/>
            <person name="Denarie J."/>
            <person name="Dixon R.A."/>
            <person name="May G.D."/>
            <person name="Schwartz D.C."/>
            <person name="Rogers J."/>
            <person name="Quetier F."/>
            <person name="Town C.D."/>
            <person name="Roe B.A."/>
        </authorList>
    </citation>
    <scope>NUCLEOTIDE SEQUENCE [LARGE SCALE GENOMIC DNA]</scope>
    <source>
        <strain evidence="9">A17</strain>
        <strain evidence="11 12">cv. Jemalong A17</strain>
    </source>
</reference>
<evidence type="ECO:0000313" key="10">
    <source>
        <dbReference type="EMBL" id="RHN72353.1"/>
    </source>
</evidence>
<evidence type="ECO:0000256" key="3">
    <source>
        <dbReference type="ARBA" id="ARBA00022679"/>
    </source>
</evidence>
<reference evidence="10" key="5">
    <citation type="journal article" date="2018" name="Nat. Plants">
        <title>Whole-genome landscape of Medicago truncatula symbiotic genes.</title>
        <authorList>
            <person name="Pecrix Y."/>
            <person name="Gamas P."/>
            <person name="Carrere S."/>
        </authorList>
    </citation>
    <scope>NUCLEOTIDE SEQUENCE</scope>
    <source>
        <tissue evidence="10">Leaves</tissue>
    </source>
</reference>
<keyword evidence="3 7" id="KW-0808">Transferase</keyword>
<feature type="transmembrane region" description="Helical" evidence="7">
    <location>
        <begin position="12"/>
        <end position="29"/>
    </location>
</feature>
<dbReference type="PANTHER" id="PTHR31889:SF57">
    <property type="entry name" value="FUCOSYLTRANSFERASE"/>
    <property type="match status" value="1"/>
</dbReference>
<evidence type="ECO:0000313" key="13">
    <source>
        <dbReference type="Proteomes" id="UP000265566"/>
    </source>
</evidence>
<protein>
    <recommendedName>
        <fullName evidence="7">Fucosyltransferase</fullName>
        <ecNumber evidence="7">2.4.1.-</ecNumber>
    </recommendedName>
</protein>
<dbReference type="GO" id="GO:0009969">
    <property type="term" value="P:xyloglucan biosynthetic process"/>
    <property type="evidence" value="ECO:0000318"/>
    <property type="project" value="GO_Central"/>
</dbReference>
<evidence type="ECO:0000256" key="4">
    <source>
        <dbReference type="ARBA" id="ARBA00023034"/>
    </source>
</evidence>
<evidence type="ECO:0000256" key="7">
    <source>
        <dbReference type="RuleBase" id="RU367004"/>
    </source>
</evidence>
<evidence type="ECO:0000313" key="11">
    <source>
        <dbReference type="EnsemblPlants" id="AES64297"/>
    </source>
</evidence>
<evidence type="ECO:0000313" key="12">
    <source>
        <dbReference type="Proteomes" id="UP000002051"/>
    </source>
</evidence>
<dbReference type="GO" id="GO:0071555">
    <property type="term" value="P:cell wall organization"/>
    <property type="evidence" value="ECO:0007669"/>
    <property type="project" value="UniProtKB-UniRule"/>
</dbReference>
<comment type="subcellular location">
    <subcellularLocation>
        <location evidence="7">Golgi apparatus</location>
        <location evidence="7">Golgi stack membrane</location>
        <topology evidence="7">Single-pass type II membrane protein</topology>
    </subcellularLocation>
</comment>
<dbReference type="AlphaFoldDB" id="G7IFM2"/>
<dbReference type="GO" id="GO:0008107">
    <property type="term" value="F:galactoside 2-alpha-L-fucosyltransferase activity"/>
    <property type="evidence" value="ECO:0007669"/>
    <property type="project" value="InterPro"/>
</dbReference>
<feature type="region of interest" description="Disordered" evidence="8">
    <location>
        <begin position="74"/>
        <end position="107"/>
    </location>
</feature>
<keyword evidence="7" id="KW-0472">Membrane</keyword>
<keyword evidence="7" id="KW-1133">Transmembrane helix</keyword>
<keyword evidence="12" id="KW-1185">Reference proteome</keyword>
<dbReference type="Proteomes" id="UP000265566">
    <property type="component" value="Chromosome 2"/>
</dbReference>
<dbReference type="HOGENOM" id="CLU_001992_2_1_1"/>
<evidence type="ECO:0000256" key="2">
    <source>
        <dbReference type="ARBA" id="ARBA00022676"/>
    </source>
</evidence>
<organism evidence="9 12">
    <name type="scientific">Medicago truncatula</name>
    <name type="common">Barrel medic</name>
    <name type="synonym">Medicago tribuloides</name>
    <dbReference type="NCBI Taxonomy" id="3880"/>
    <lineage>
        <taxon>Eukaryota</taxon>
        <taxon>Viridiplantae</taxon>
        <taxon>Streptophyta</taxon>
        <taxon>Embryophyta</taxon>
        <taxon>Tracheophyta</taxon>
        <taxon>Spermatophyta</taxon>
        <taxon>Magnoliopsida</taxon>
        <taxon>eudicotyledons</taxon>
        <taxon>Gunneridae</taxon>
        <taxon>Pentapetalae</taxon>
        <taxon>rosids</taxon>
        <taxon>fabids</taxon>
        <taxon>Fabales</taxon>
        <taxon>Fabaceae</taxon>
        <taxon>Papilionoideae</taxon>
        <taxon>50 kb inversion clade</taxon>
        <taxon>NPAAA clade</taxon>
        <taxon>Hologalegina</taxon>
        <taxon>IRL clade</taxon>
        <taxon>Trifolieae</taxon>
        <taxon>Medicago</taxon>
    </lineage>
</organism>
<dbReference type="InterPro" id="IPR004938">
    <property type="entry name" value="XG_FTase"/>
</dbReference>
<keyword evidence="6 7" id="KW-0961">Cell wall biogenesis/degradation</keyword>
<dbReference type="PaxDb" id="3880-AES64297"/>
<dbReference type="Proteomes" id="UP000002051">
    <property type="component" value="Chromosome 2"/>
</dbReference>
<dbReference type="Gramene" id="rna8055">
    <property type="protein sequence ID" value="RHN72353.1"/>
    <property type="gene ID" value="gene8055"/>
</dbReference>
<gene>
    <name evidence="9" type="ordered locus">MTR_2g020730</name>
    <name evidence="10" type="ORF">MtrunA17_Chr2g0286741</name>
</gene>
<dbReference type="eggNOG" id="ENOG502QTTA">
    <property type="taxonomic scope" value="Eukaryota"/>
</dbReference>
<dbReference type="GO" id="GO:0032580">
    <property type="term" value="C:Golgi cisterna membrane"/>
    <property type="evidence" value="ECO:0007669"/>
    <property type="project" value="UniProtKB-SubCell"/>
</dbReference>
<evidence type="ECO:0000313" key="9">
    <source>
        <dbReference type="EMBL" id="AES64297.1"/>
    </source>
</evidence>
<feature type="compositionally biased region" description="Polar residues" evidence="8">
    <location>
        <begin position="84"/>
        <end position="102"/>
    </location>
</feature>
<dbReference type="EMBL" id="CM001218">
    <property type="protein sequence ID" value="AES64297.1"/>
    <property type="molecule type" value="Genomic_DNA"/>
</dbReference>
<comment type="function">
    <text evidence="7">May be involved in cell wall biosynthesis.</text>
</comment>
<dbReference type="EMBL" id="PSQE01000002">
    <property type="protein sequence ID" value="RHN72353.1"/>
    <property type="molecule type" value="Genomic_DNA"/>
</dbReference>
<dbReference type="EnsemblPlants" id="AES64297">
    <property type="protein sequence ID" value="AES64297"/>
    <property type="gene ID" value="MTR_2g020730"/>
</dbReference>
<reference evidence="13" key="4">
    <citation type="journal article" date="2018" name="Nat. Plants">
        <title>Whole-genome landscape of Medicago truncatula symbiotic genes.</title>
        <authorList>
            <person name="Pecrix Y."/>
            <person name="Staton S.E."/>
            <person name="Sallet E."/>
            <person name="Lelandais-Briere C."/>
            <person name="Moreau S."/>
            <person name="Carrere S."/>
            <person name="Blein T."/>
            <person name="Jardinaud M.F."/>
            <person name="Latrasse D."/>
            <person name="Zouine M."/>
            <person name="Zahm M."/>
            <person name="Kreplak J."/>
            <person name="Mayjonade B."/>
            <person name="Satge C."/>
            <person name="Perez M."/>
            <person name="Cauet S."/>
            <person name="Marande W."/>
            <person name="Chantry-Darmon C."/>
            <person name="Lopez-Roques C."/>
            <person name="Bouchez O."/>
            <person name="Berard A."/>
            <person name="Debelle F."/>
            <person name="Munos S."/>
            <person name="Bendahmane A."/>
            <person name="Berges H."/>
            <person name="Niebel A."/>
            <person name="Buitink J."/>
            <person name="Frugier F."/>
            <person name="Benhamed M."/>
            <person name="Crespi M."/>
            <person name="Gouzy J."/>
            <person name="Gamas P."/>
        </authorList>
    </citation>
    <scope>NUCLEOTIDE SEQUENCE [LARGE SCALE GENOMIC DNA]</scope>
    <source>
        <strain evidence="13">cv. Jemalong A17</strain>
    </source>
</reference>
<evidence type="ECO:0000256" key="6">
    <source>
        <dbReference type="ARBA" id="ARBA00023316"/>
    </source>
</evidence>
<dbReference type="Gene3D" id="3.40.50.11350">
    <property type="match status" value="1"/>
</dbReference>
<keyword evidence="4 7" id="KW-0333">Golgi apparatus</keyword>
<keyword evidence="5" id="KW-0325">Glycoprotein</keyword>
<name>G7IFM2_MEDTR</name>
<accession>G7IFM2</accession>
<reference evidence="11" key="3">
    <citation type="submission" date="2015-04" db="UniProtKB">
        <authorList>
            <consortium name="EnsemblPlants"/>
        </authorList>
    </citation>
    <scope>IDENTIFICATION</scope>
    <source>
        <strain evidence="11">cv. Jemalong A17</strain>
    </source>
</reference>
<dbReference type="PANTHER" id="PTHR31889">
    <property type="entry name" value="FUCOSYLTRANSFERASE 2-RELATED"/>
    <property type="match status" value="1"/>
</dbReference>
<evidence type="ECO:0000256" key="8">
    <source>
        <dbReference type="SAM" id="MobiDB-lite"/>
    </source>
</evidence>
<dbReference type="Pfam" id="PF03254">
    <property type="entry name" value="XG_FTase"/>
    <property type="match status" value="1"/>
</dbReference>
<proteinExistence type="inferred from homology"/>